<proteinExistence type="predicted"/>
<dbReference type="SUPFAM" id="SSF46689">
    <property type="entry name" value="Homeodomain-like"/>
    <property type="match status" value="1"/>
</dbReference>
<dbReference type="InterPro" id="IPR041479">
    <property type="entry name" value="TetR_CgmR_C"/>
</dbReference>
<dbReference type="EMBL" id="PIUM01000039">
    <property type="protein sequence ID" value="PKU22049.1"/>
    <property type="molecule type" value="Genomic_DNA"/>
</dbReference>
<evidence type="ECO:0000259" key="3">
    <source>
        <dbReference type="PROSITE" id="PS50977"/>
    </source>
</evidence>
<evidence type="ECO:0000256" key="2">
    <source>
        <dbReference type="PROSITE-ProRule" id="PRU00335"/>
    </source>
</evidence>
<evidence type="ECO:0000313" key="5">
    <source>
        <dbReference type="Proteomes" id="UP000233293"/>
    </source>
</evidence>
<dbReference type="PROSITE" id="PS50977">
    <property type="entry name" value="HTH_TETR_2"/>
    <property type="match status" value="1"/>
</dbReference>
<dbReference type="Gene3D" id="1.10.357.10">
    <property type="entry name" value="Tetracycline Repressor, domain 2"/>
    <property type="match status" value="1"/>
</dbReference>
<feature type="domain" description="HTH tetR-type" evidence="3">
    <location>
        <begin position="9"/>
        <end position="69"/>
    </location>
</feature>
<dbReference type="OrthoDB" id="9805134at2"/>
<name>A0A2N3PNR3_9PROT</name>
<dbReference type="AlphaFoldDB" id="A0A2N3PNR3"/>
<feature type="DNA-binding region" description="H-T-H motif" evidence="2">
    <location>
        <begin position="32"/>
        <end position="51"/>
    </location>
</feature>
<reference evidence="5" key="1">
    <citation type="submission" date="2017-12" db="EMBL/GenBank/DDBJ databases">
        <title>Draft genome sequence of Telmatospirillum siberiense 26-4b1T, an acidotolerant peatland alphaproteobacterium potentially involved in sulfur cycling.</title>
        <authorList>
            <person name="Hausmann B."/>
            <person name="Pjevac P."/>
            <person name="Schreck K."/>
            <person name="Herbold C.W."/>
            <person name="Daims H."/>
            <person name="Wagner M."/>
            <person name="Pester M."/>
            <person name="Loy A."/>
        </authorList>
    </citation>
    <scope>NUCLEOTIDE SEQUENCE [LARGE SCALE GENOMIC DNA]</scope>
    <source>
        <strain evidence="5">26-4b1</strain>
    </source>
</reference>
<keyword evidence="1 2" id="KW-0238">DNA-binding</keyword>
<keyword evidence="5" id="KW-1185">Reference proteome</keyword>
<protein>
    <submittedName>
        <fullName evidence="4">TetR family transcriptional regulator</fullName>
    </submittedName>
</protein>
<comment type="caution">
    <text evidence="4">The sequence shown here is derived from an EMBL/GenBank/DDBJ whole genome shotgun (WGS) entry which is preliminary data.</text>
</comment>
<dbReference type="PANTHER" id="PTHR30055:SF148">
    <property type="entry name" value="TETR-FAMILY TRANSCRIPTIONAL REGULATOR"/>
    <property type="match status" value="1"/>
</dbReference>
<sequence>MMENAVRSERTRQAAIQAALAIIARDGPGRLTLDAIARESGISKGGLMHQFRTKQAVLKALLEHQIEHFEKFSQDYLASTDPRQPEAHLSAQIETLREAVSEPHSVAFAIVAALAEEPDLLSIIRDIDVQKIANIKAEAADPELAMLRWAAARGLVLSSVFGLCPFSAEERERLFARLLDARQWDAFAKANR</sequence>
<dbReference type="GO" id="GO:0000976">
    <property type="term" value="F:transcription cis-regulatory region binding"/>
    <property type="evidence" value="ECO:0007669"/>
    <property type="project" value="TreeGrafter"/>
</dbReference>
<dbReference type="Proteomes" id="UP000233293">
    <property type="component" value="Unassembled WGS sequence"/>
</dbReference>
<dbReference type="InterPro" id="IPR009057">
    <property type="entry name" value="Homeodomain-like_sf"/>
</dbReference>
<dbReference type="InterPro" id="IPR050109">
    <property type="entry name" value="HTH-type_TetR-like_transc_reg"/>
</dbReference>
<dbReference type="InterPro" id="IPR001647">
    <property type="entry name" value="HTH_TetR"/>
</dbReference>
<evidence type="ECO:0000313" key="4">
    <source>
        <dbReference type="EMBL" id="PKU22049.1"/>
    </source>
</evidence>
<dbReference type="Pfam" id="PF00440">
    <property type="entry name" value="TetR_N"/>
    <property type="match status" value="1"/>
</dbReference>
<organism evidence="4 5">
    <name type="scientific">Telmatospirillum siberiense</name>
    <dbReference type="NCBI Taxonomy" id="382514"/>
    <lineage>
        <taxon>Bacteria</taxon>
        <taxon>Pseudomonadati</taxon>
        <taxon>Pseudomonadota</taxon>
        <taxon>Alphaproteobacteria</taxon>
        <taxon>Rhodospirillales</taxon>
        <taxon>Rhodospirillaceae</taxon>
        <taxon>Telmatospirillum</taxon>
    </lineage>
</organism>
<evidence type="ECO:0000256" key="1">
    <source>
        <dbReference type="ARBA" id="ARBA00023125"/>
    </source>
</evidence>
<accession>A0A2N3PNR3</accession>
<dbReference type="GO" id="GO:0003700">
    <property type="term" value="F:DNA-binding transcription factor activity"/>
    <property type="evidence" value="ECO:0007669"/>
    <property type="project" value="TreeGrafter"/>
</dbReference>
<dbReference type="Pfam" id="PF17937">
    <property type="entry name" value="TetR_C_28"/>
    <property type="match status" value="1"/>
</dbReference>
<gene>
    <name evidence="4" type="ORF">CWS72_23670</name>
</gene>
<dbReference type="PANTHER" id="PTHR30055">
    <property type="entry name" value="HTH-TYPE TRANSCRIPTIONAL REGULATOR RUTR"/>
    <property type="match status" value="1"/>
</dbReference>